<comment type="subcellular location">
    <subcellularLocation>
        <location evidence="1">Membrane</location>
        <topology evidence="1">Multi-pass membrane protein</topology>
    </subcellularLocation>
</comment>
<dbReference type="PANTHER" id="PTHR42861">
    <property type="entry name" value="CALCIUM-TRANSPORTING ATPASE"/>
    <property type="match status" value="1"/>
</dbReference>
<protein>
    <submittedName>
        <fullName evidence="3">Calcium-transporting ATPase 2, endoplasmic reticulum-type</fullName>
    </submittedName>
</protein>
<keyword evidence="4" id="KW-1185">Reference proteome</keyword>
<comment type="caution">
    <text evidence="3">The sequence shown here is derived from an EMBL/GenBank/DDBJ whole genome shotgun (WGS) entry which is preliminary data.</text>
</comment>
<dbReference type="Proteomes" id="UP000823775">
    <property type="component" value="Unassembled WGS sequence"/>
</dbReference>
<dbReference type="SUPFAM" id="SSF81660">
    <property type="entry name" value="Metal cation-transporting ATPase, ATP-binding domain N"/>
    <property type="match status" value="1"/>
</dbReference>
<reference evidence="3 4" key="1">
    <citation type="journal article" date="2021" name="BMC Genomics">
        <title>Datura genome reveals duplications of psychoactive alkaloid biosynthetic genes and high mutation rate following tissue culture.</title>
        <authorList>
            <person name="Rajewski A."/>
            <person name="Carter-House D."/>
            <person name="Stajich J."/>
            <person name="Litt A."/>
        </authorList>
    </citation>
    <scope>NUCLEOTIDE SEQUENCE [LARGE SCALE GENOMIC DNA]</scope>
    <source>
        <strain evidence="3">AR-01</strain>
    </source>
</reference>
<dbReference type="Pfam" id="PF00702">
    <property type="entry name" value="Hydrolase"/>
    <property type="match status" value="1"/>
</dbReference>
<dbReference type="InterPro" id="IPR036412">
    <property type="entry name" value="HAD-like_sf"/>
</dbReference>
<proteinExistence type="predicted"/>
<organism evidence="3 4">
    <name type="scientific">Datura stramonium</name>
    <name type="common">Jimsonweed</name>
    <name type="synonym">Common thornapple</name>
    <dbReference type="NCBI Taxonomy" id="4076"/>
    <lineage>
        <taxon>Eukaryota</taxon>
        <taxon>Viridiplantae</taxon>
        <taxon>Streptophyta</taxon>
        <taxon>Embryophyta</taxon>
        <taxon>Tracheophyta</taxon>
        <taxon>Spermatophyta</taxon>
        <taxon>Magnoliopsida</taxon>
        <taxon>eudicotyledons</taxon>
        <taxon>Gunneridae</taxon>
        <taxon>Pentapetalae</taxon>
        <taxon>asterids</taxon>
        <taxon>lamiids</taxon>
        <taxon>Solanales</taxon>
        <taxon>Solanaceae</taxon>
        <taxon>Solanoideae</taxon>
        <taxon>Datureae</taxon>
        <taxon>Datura</taxon>
    </lineage>
</organism>
<dbReference type="Pfam" id="PF13246">
    <property type="entry name" value="Cation_ATPase"/>
    <property type="match status" value="1"/>
</dbReference>
<dbReference type="InterPro" id="IPR023214">
    <property type="entry name" value="HAD_sf"/>
</dbReference>
<dbReference type="Gene3D" id="3.40.50.1000">
    <property type="entry name" value="HAD superfamily/HAD-like"/>
    <property type="match status" value="1"/>
</dbReference>
<evidence type="ECO:0000256" key="1">
    <source>
        <dbReference type="ARBA" id="ARBA00004141"/>
    </source>
</evidence>
<evidence type="ECO:0000256" key="2">
    <source>
        <dbReference type="ARBA" id="ARBA00022842"/>
    </source>
</evidence>
<name>A0ABS8V8Z8_DATST</name>
<evidence type="ECO:0000313" key="4">
    <source>
        <dbReference type="Proteomes" id="UP000823775"/>
    </source>
</evidence>
<keyword evidence="2" id="KW-0460">Magnesium</keyword>
<accession>A0ABS8V8Z8</accession>
<dbReference type="InterPro" id="IPR023299">
    <property type="entry name" value="ATPase_P-typ_cyto_dom_N"/>
</dbReference>
<dbReference type="Gene3D" id="3.40.1110.10">
    <property type="entry name" value="Calcium-transporting ATPase, cytoplasmic domain N"/>
    <property type="match status" value="1"/>
</dbReference>
<evidence type="ECO:0000313" key="3">
    <source>
        <dbReference type="EMBL" id="MCD9642847.1"/>
    </source>
</evidence>
<dbReference type="EMBL" id="JACEIK010003725">
    <property type="protein sequence ID" value="MCD9642847.1"/>
    <property type="molecule type" value="Genomic_DNA"/>
</dbReference>
<sequence length="223" mass="24971">MMLGSSVMVACSKQLWIVIEAALKFLVERWEYQIEKGSAIHEKDQKSCNIEFDRKSMGVIVREPNGRCCWRVLVGERSTYVQLADGSTVPIDESCRQLLSLRHLEMSSKGLRCLGLAYKDDLGELSGYYAVRLILPTRSCLIHPATSIESDLVLCGVVGLRAKNSWHFPLSNKLRYCLQDGGKVFSRAEPRHKQEIVRILKEKGEVVAMTGDGVNDAPALKLC</sequence>
<dbReference type="SUPFAM" id="SSF56784">
    <property type="entry name" value="HAD-like"/>
    <property type="match status" value="1"/>
</dbReference>
<gene>
    <name evidence="3" type="primary">ECA2_2</name>
    <name evidence="3" type="ORF">HAX54_029881</name>
</gene>